<accession>A0A8J6NIH1</accession>
<dbReference type="EMBL" id="JACNJN010000080">
    <property type="protein sequence ID" value="MBC8334790.1"/>
    <property type="molecule type" value="Genomic_DNA"/>
</dbReference>
<feature type="transmembrane region" description="Helical" evidence="1">
    <location>
        <begin position="124"/>
        <end position="144"/>
    </location>
</feature>
<keyword evidence="1" id="KW-0472">Membrane</keyword>
<reference evidence="2 3" key="1">
    <citation type="submission" date="2020-08" db="EMBL/GenBank/DDBJ databases">
        <title>Bridging the membrane lipid divide: bacteria of the FCB group superphylum have the potential to synthesize archaeal ether lipids.</title>
        <authorList>
            <person name="Villanueva L."/>
            <person name="Von Meijenfeldt F.A.B."/>
            <person name="Westbye A.B."/>
            <person name="Yadav S."/>
            <person name="Hopmans E.C."/>
            <person name="Dutilh B.E."/>
            <person name="Sinninghe Damste J.S."/>
        </authorList>
    </citation>
    <scope>NUCLEOTIDE SEQUENCE [LARGE SCALE GENOMIC DNA]</scope>
    <source>
        <strain evidence="2">NIOZ-UU36</strain>
    </source>
</reference>
<name>A0A8J6NIH1_9CHLR</name>
<feature type="transmembrane region" description="Helical" evidence="1">
    <location>
        <begin position="5"/>
        <end position="26"/>
    </location>
</feature>
<feature type="transmembrane region" description="Helical" evidence="1">
    <location>
        <begin position="92"/>
        <end position="118"/>
    </location>
</feature>
<proteinExistence type="predicted"/>
<keyword evidence="1" id="KW-0812">Transmembrane</keyword>
<feature type="transmembrane region" description="Helical" evidence="1">
    <location>
        <begin position="46"/>
        <end position="64"/>
    </location>
</feature>
<dbReference type="AlphaFoldDB" id="A0A8J6NIH1"/>
<evidence type="ECO:0000256" key="1">
    <source>
        <dbReference type="SAM" id="Phobius"/>
    </source>
</evidence>
<sequence length="160" mass="17672">MKIRYLLPPVAFILGASLIGGFYLGILTWAQDWNYAASQFARDRWYVLPIIIGFGLQAAIYSILRFRLFIPSSAASHSGAVMSTSGTTSATAMLACCLHHVTDVLPILGLSAATSFLARYQRPFMVLGLLVNVFGILIMIVVLYRDRQKFLAPQLVLETK</sequence>
<dbReference type="Proteomes" id="UP000614469">
    <property type="component" value="Unassembled WGS sequence"/>
</dbReference>
<protein>
    <submittedName>
        <fullName evidence="2">Uncharacterized protein</fullName>
    </submittedName>
</protein>
<keyword evidence="1" id="KW-1133">Transmembrane helix</keyword>
<organism evidence="2 3">
    <name type="scientific">Candidatus Desulfolinea nitratireducens</name>
    <dbReference type="NCBI Taxonomy" id="2841698"/>
    <lineage>
        <taxon>Bacteria</taxon>
        <taxon>Bacillati</taxon>
        <taxon>Chloroflexota</taxon>
        <taxon>Anaerolineae</taxon>
        <taxon>Anaerolineales</taxon>
        <taxon>Anaerolineales incertae sedis</taxon>
        <taxon>Candidatus Desulfolinea</taxon>
    </lineage>
</organism>
<comment type="caution">
    <text evidence="2">The sequence shown here is derived from an EMBL/GenBank/DDBJ whole genome shotgun (WGS) entry which is preliminary data.</text>
</comment>
<evidence type="ECO:0000313" key="2">
    <source>
        <dbReference type="EMBL" id="MBC8334790.1"/>
    </source>
</evidence>
<gene>
    <name evidence="2" type="ORF">H8E29_05960</name>
</gene>
<evidence type="ECO:0000313" key="3">
    <source>
        <dbReference type="Proteomes" id="UP000614469"/>
    </source>
</evidence>